<dbReference type="Gene3D" id="3.30.1330.60">
    <property type="entry name" value="OmpA-like domain"/>
    <property type="match status" value="1"/>
</dbReference>
<accession>A0A2Z3GZF6</accession>
<dbReference type="PROSITE" id="PS51123">
    <property type="entry name" value="OMPA_2"/>
    <property type="match status" value="1"/>
</dbReference>
<dbReference type="InterPro" id="IPR036737">
    <property type="entry name" value="OmpA-like_sf"/>
</dbReference>
<keyword evidence="2 4" id="KW-0472">Membrane</keyword>
<gene>
    <name evidence="6" type="ORF">DDQ68_16030</name>
</gene>
<evidence type="ECO:0000313" key="6">
    <source>
        <dbReference type="EMBL" id="AWM34160.1"/>
    </source>
</evidence>
<dbReference type="InterPro" id="IPR006665">
    <property type="entry name" value="OmpA-like"/>
</dbReference>
<dbReference type="Proteomes" id="UP000245999">
    <property type="component" value="Chromosome"/>
</dbReference>
<dbReference type="PROSITE" id="PS01068">
    <property type="entry name" value="OMPA_1"/>
    <property type="match status" value="1"/>
</dbReference>
<dbReference type="PANTHER" id="PTHR30329:SF21">
    <property type="entry name" value="LIPOPROTEIN YIAD-RELATED"/>
    <property type="match status" value="1"/>
</dbReference>
<dbReference type="PANTHER" id="PTHR30329">
    <property type="entry name" value="STATOR ELEMENT OF FLAGELLAR MOTOR COMPLEX"/>
    <property type="match status" value="1"/>
</dbReference>
<dbReference type="SUPFAM" id="SSF103088">
    <property type="entry name" value="OmpA-like"/>
    <property type="match status" value="1"/>
</dbReference>
<reference evidence="7" key="1">
    <citation type="submission" date="2018-04" db="EMBL/GenBank/DDBJ databases">
        <title>Complete genome of Antarctic heterotrophic bacterium Hymenobacter nivis.</title>
        <authorList>
            <person name="Terashima M."/>
        </authorList>
    </citation>
    <scope>NUCLEOTIDE SEQUENCE [LARGE SCALE GENOMIC DNA]</scope>
    <source>
        <strain evidence="7">NBRC 111535</strain>
    </source>
</reference>
<protein>
    <recommendedName>
        <fullName evidence="5">OmpA-like domain-containing protein</fullName>
    </recommendedName>
</protein>
<evidence type="ECO:0000256" key="4">
    <source>
        <dbReference type="PROSITE-ProRule" id="PRU00473"/>
    </source>
</evidence>
<dbReference type="PRINTS" id="PR01021">
    <property type="entry name" value="OMPADOMAIN"/>
</dbReference>
<dbReference type="InterPro" id="IPR006664">
    <property type="entry name" value="OMP_bac"/>
</dbReference>
<dbReference type="KEGG" id="hnv:DDQ68_16030"/>
<dbReference type="OrthoDB" id="9782229at2"/>
<dbReference type="CDD" id="cd07185">
    <property type="entry name" value="OmpA_C-like"/>
    <property type="match status" value="1"/>
</dbReference>
<dbReference type="InterPro" id="IPR006690">
    <property type="entry name" value="OMPA-like_CS"/>
</dbReference>
<evidence type="ECO:0000256" key="3">
    <source>
        <dbReference type="ARBA" id="ARBA00023237"/>
    </source>
</evidence>
<dbReference type="EMBL" id="CP029145">
    <property type="protein sequence ID" value="AWM34160.1"/>
    <property type="molecule type" value="Genomic_DNA"/>
</dbReference>
<dbReference type="AlphaFoldDB" id="A0A2Z3GZF6"/>
<evidence type="ECO:0000256" key="2">
    <source>
        <dbReference type="ARBA" id="ARBA00023136"/>
    </source>
</evidence>
<organism evidence="6 7">
    <name type="scientific">Hymenobacter nivis</name>
    <dbReference type="NCBI Taxonomy" id="1850093"/>
    <lineage>
        <taxon>Bacteria</taxon>
        <taxon>Pseudomonadati</taxon>
        <taxon>Bacteroidota</taxon>
        <taxon>Cytophagia</taxon>
        <taxon>Cytophagales</taxon>
        <taxon>Hymenobacteraceae</taxon>
        <taxon>Hymenobacter</taxon>
    </lineage>
</organism>
<dbReference type="InterPro" id="IPR050330">
    <property type="entry name" value="Bact_OuterMem_StrucFunc"/>
</dbReference>
<keyword evidence="3" id="KW-0998">Cell outer membrane</keyword>
<proteinExistence type="predicted"/>
<name>A0A2Z3GZF6_9BACT</name>
<sequence>MTTLHNMPEDIKNFLRTHSSAPTGPLAAEHQVGVQLAISRVADLVMSTFEELAGQPSGRDSLWNAARAAHTAPQPDADADLVKTALDDRYHGKVHSVATATGIQTASVNQLVERVSGAALSIMGGLVAQNSWTAQELSQWLRPQPGAASAAGAPLAAEFAAASTAAGAPAVASSWVARHANALLLSVGLIAVAEFGYILGTRTPDAEVAAVSSAAPALDASAPSGRPYTAVPVANLTSAADAARGKTAVPVVLKLKNGVRQIIGSNSTESKLYQFLIDPTKEVDLLNPSKGWIGFDRIYFESNKAILTNESLWQLSNIASILKRFPAAKVKLGGYTDSSGSPYINLRLSQERAKAAMATLVSMGVPADRLTSTGYGALDGLASNDTQEGRSLNRRVSMQVVQK</sequence>
<dbReference type="Pfam" id="PF00691">
    <property type="entry name" value="OmpA"/>
    <property type="match status" value="1"/>
</dbReference>
<dbReference type="GO" id="GO:0009279">
    <property type="term" value="C:cell outer membrane"/>
    <property type="evidence" value="ECO:0007669"/>
    <property type="project" value="UniProtKB-SubCell"/>
</dbReference>
<dbReference type="RefSeq" id="WP_109657206.1">
    <property type="nucleotide sequence ID" value="NZ_CP029145.1"/>
</dbReference>
<evidence type="ECO:0000256" key="1">
    <source>
        <dbReference type="ARBA" id="ARBA00004442"/>
    </source>
</evidence>
<evidence type="ECO:0000259" key="5">
    <source>
        <dbReference type="PROSITE" id="PS51123"/>
    </source>
</evidence>
<feature type="domain" description="OmpA-like" evidence="5">
    <location>
        <begin position="287"/>
        <end position="403"/>
    </location>
</feature>
<evidence type="ECO:0000313" key="7">
    <source>
        <dbReference type="Proteomes" id="UP000245999"/>
    </source>
</evidence>
<comment type="subcellular location">
    <subcellularLocation>
        <location evidence="1">Cell outer membrane</location>
    </subcellularLocation>
</comment>
<keyword evidence="7" id="KW-1185">Reference proteome</keyword>